<feature type="transmembrane region" description="Helical" evidence="9">
    <location>
        <begin position="564"/>
        <end position="585"/>
    </location>
</feature>
<accession>A0A7S0SRX7</accession>
<dbReference type="Pfam" id="PF04258">
    <property type="entry name" value="Peptidase_A22B"/>
    <property type="match status" value="1"/>
</dbReference>
<keyword evidence="6 9" id="KW-1133">Transmembrane helix</keyword>
<feature type="region of interest" description="Disordered" evidence="8">
    <location>
        <begin position="717"/>
        <end position="751"/>
    </location>
</feature>
<evidence type="ECO:0000256" key="3">
    <source>
        <dbReference type="ARBA" id="ARBA00022692"/>
    </source>
</evidence>
<dbReference type="AlphaFoldDB" id="A0A7S0SRX7"/>
<dbReference type="Pfam" id="PF02225">
    <property type="entry name" value="PA"/>
    <property type="match status" value="1"/>
</dbReference>
<evidence type="ECO:0000256" key="4">
    <source>
        <dbReference type="ARBA" id="ARBA00022753"/>
    </source>
</evidence>
<dbReference type="PANTHER" id="PTHR12174">
    <property type="entry name" value="SIGNAL PEPTIDE PEPTIDASE"/>
    <property type="match status" value="1"/>
</dbReference>
<evidence type="ECO:0000256" key="5">
    <source>
        <dbReference type="ARBA" id="ARBA00022801"/>
    </source>
</evidence>
<dbReference type="SUPFAM" id="SSF52025">
    <property type="entry name" value="PA domain"/>
    <property type="match status" value="1"/>
</dbReference>
<evidence type="ECO:0000256" key="8">
    <source>
        <dbReference type="SAM" id="MobiDB-lite"/>
    </source>
</evidence>
<evidence type="ECO:0000259" key="10">
    <source>
        <dbReference type="Pfam" id="PF02225"/>
    </source>
</evidence>
<feature type="domain" description="PA" evidence="10">
    <location>
        <begin position="61"/>
        <end position="123"/>
    </location>
</feature>
<dbReference type="Gene3D" id="3.50.30.30">
    <property type="match status" value="1"/>
</dbReference>
<feature type="transmembrane region" description="Helical" evidence="9">
    <location>
        <begin position="464"/>
        <end position="482"/>
    </location>
</feature>
<evidence type="ECO:0000256" key="7">
    <source>
        <dbReference type="ARBA" id="ARBA00023136"/>
    </source>
</evidence>
<dbReference type="GO" id="GO:0005765">
    <property type="term" value="C:lysosomal membrane"/>
    <property type="evidence" value="ECO:0007669"/>
    <property type="project" value="TreeGrafter"/>
</dbReference>
<evidence type="ECO:0000256" key="1">
    <source>
        <dbReference type="ARBA" id="ARBA00004337"/>
    </source>
</evidence>
<feature type="transmembrane region" description="Helical" evidence="9">
    <location>
        <begin position="606"/>
        <end position="628"/>
    </location>
</feature>
<dbReference type="PANTHER" id="PTHR12174:SF75">
    <property type="entry name" value="SIGNAL PEPTIDE PEPTIDASE-LIKE 2"/>
    <property type="match status" value="1"/>
</dbReference>
<feature type="compositionally biased region" description="Basic and acidic residues" evidence="8">
    <location>
        <begin position="736"/>
        <end position="751"/>
    </location>
</feature>
<sequence>MNITFNFLTIILLSIFISIYSIIPTGELKIRRTDNIIYVAPGSFGTSLEKESETSYKRLLLVNGDTHDGCENPSVSIKNIQSFYLLVSRGNCSFVDKAIAAESIGAVGVIIYNSLEGIYQDRSYALDTDYDCDKGSGYVTSLQYPIYSDEMDALMPTSCTGASTCDSGKCVLTNVTDSNGYKVCCAWDLYISMGNSEYDDVVSPNIPAVFIRMTDADTLISNNDLSKGTLEVALFSRPSYALDVSSILLWLMAVLTVAVGASRAAEEDKNQQYNSKYSDHSNSYQHHNELIDDNTLHETSQSNINYEIECTRTSTNTTTTTTTTNTTITNSNPIHSQTKESKKLNNSKFDMYLDEVNDETFDISPSHAVGFIFISSSFLVLLYFIDLYSIVVIMYLFAATLACTVVYFIPLFKYIQIKCMALHNPINSSDIMSTQLHDWYNYAAVACSILVAVTWYIANYYGETWIWVVQDFMGIAVCLIFLDTIRIPNLQVATVLLGLAFLYDVFFVFISPLIFSSSIMLKVVSGNNTGSITDENFCEKYPTNKACQSTSLPMLLLMPTFSSYLSSESMLGLGDIVLPGLLLVWSARYDMRRYGTLNSDLSSKGYFPMTLFGYGVGLLLANFAVFFFESGQPALFYIVPLTLGPILFRSFKSETLRELWIKLPPMKTIALPLDHAEQEALIGKPDVVEAIASWNFKDGVVVLDRIESATVLDGYDNNSSKSPRSKQLLYESDDESLSKSKNKDNSYVDLL</sequence>
<evidence type="ECO:0000256" key="9">
    <source>
        <dbReference type="SAM" id="Phobius"/>
    </source>
</evidence>
<keyword evidence="5" id="KW-0378">Hydrolase</keyword>
<dbReference type="GO" id="GO:0033619">
    <property type="term" value="P:membrane protein proteolysis"/>
    <property type="evidence" value="ECO:0007669"/>
    <property type="project" value="TreeGrafter"/>
</dbReference>
<comment type="subcellular location">
    <subcellularLocation>
        <location evidence="1">Endosome membrane</location>
        <topology evidence="1">Multi-pass membrane protein</topology>
    </subcellularLocation>
</comment>
<dbReference type="GO" id="GO:0042500">
    <property type="term" value="F:aspartic endopeptidase activity, intramembrane cleaving"/>
    <property type="evidence" value="ECO:0007669"/>
    <property type="project" value="InterPro"/>
</dbReference>
<evidence type="ECO:0000256" key="6">
    <source>
        <dbReference type="ARBA" id="ARBA00022989"/>
    </source>
</evidence>
<feature type="transmembrane region" description="Helical" evidence="9">
    <location>
        <begin position="439"/>
        <end position="458"/>
    </location>
</feature>
<feature type="transmembrane region" description="Helical" evidence="9">
    <location>
        <begin position="368"/>
        <end position="385"/>
    </location>
</feature>
<dbReference type="EMBL" id="HBFD01000697">
    <property type="protein sequence ID" value="CAD8713685.1"/>
    <property type="molecule type" value="Transcribed_RNA"/>
</dbReference>
<evidence type="ECO:0000313" key="11">
    <source>
        <dbReference type="EMBL" id="CAD8713685.1"/>
    </source>
</evidence>
<feature type="transmembrane region" description="Helical" evidence="9">
    <location>
        <begin position="391"/>
        <end position="412"/>
    </location>
</feature>
<organism evidence="11">
    <name type="scientific">Chromulina nebulosa</name>
    <dbReference type="NCBI Taxonomy" id="96789"/>
    <lineage>
        <taxon>Eukaryota</taxon>
        <taxon>Sar</taxon>
        <taxon>Stramenopiles</taxon>
        <taxon>Ochrophyta</taxon>
        <taxon>Chrysophyceae</taxon>
        <taxon>Chromulinales</taxon>
        <taxon>Chromulinaceae</taxon>
        <taxon>Chromulina</taxon>
    </lineage>
</organism>
<feature type="transmembrane region" description="Helical" evidence="9">
    <location>
        <begin position="494"/>
        <end position="515"/>
    </location>
</feature>
<feature type="transmembrane region" description="Helical" evidence="9">
    <location>
        <begin position="247"/>
        <end position="265"/>
    </location>
</feature>
<dbReference type="InterPro" id="IPR006639">
    <property type="entry name" value="Preselin/SPP"/>
</dbReference>
<comment type="similarity">
    <text evidence="2">Belongs to the peptidase A22B family.</text>
</comment>
<reference evidence="11" key="1">
    <citation type="submission" date="2021-01" db="EMBL/GenBank/DDBJ databases">
        <authorList>
            <person name="Corre E."/>
            <person name="Pelletier E."/>
            <person name="Niang G."/>
            <person name="Scheremetjew M."/>
            <person name="Finn R."/>
            <person name="Kale V."/>
            <person name="Holt S."/>
            <person name="Cochrane G."/>
            <person name="Meng A."/>
            <person name="Brown T."/>
            <person name="Cohen L."/>
        </authorList>
    </citation>
    <scope>NUCLEOTIDE SEQUENCE</scope>
    <source>
        <strain evidence="11">UTEXLB2642</strain>
    </source>
</reference>
<keyword evidence="3 9" id="KW-0812">Transmembrane</keyword>
<keyword evidence="4" id="KW-0967">Endosome</keyword>
<dbReference type="GO" id="GO:0010008">
    <property type="term" value="C:endosome membrane"/>
    <property type="evidence" value="ECO:0007669"/>
    <property type="project" value="UniProtKB-SubCell"/>
</dbReference>
<protein>
    <recommendedName>
        <fullName evidence="10">PA domain-containing protein</fullName>
    </recommendedName>
</protein>
<gene>
    <name evidence="11" type="ORF">CNEB1095_LOCUS472</name>
</gene>
<proteinExistence type="inferred from homology"/>
<keyword evidence="7 9" id="KW-0472">Membrane</keyword>
<dbReference type="GO" id="GO:0098553">
    <property type="term" value="C:lumenal side of endoplasmic reticulum membrane"/>
    <property type="evidence" value="ECO:0007669"/>
    <property type="project" value="TreeGrafter"/>
</dbReference>
<name>A0A7S0SRX7_9STRA</name>
<dbReference type="GO" id="GO:0098554">
    <property type="term" value="C:cytoplasmic side of endoplasmic reticulum membrane"/>
    <property type="evidence" value="ECO:0007669"/>
    <property type="project" value="TreeGrafter"/>
</dbReference>
<dbReference type="InterPro" id="IPR046450">
    <property type="entry name" value="PA_dom_sf"/>
</dbReference>
<dbReference type="GO" id="GO:0030660">
    <property type="term" value="C:Golgi-associated vesicle membrane"/>
    <property type="evidence" value="ECO:0007669"/>
    <property type="project" value="TreeGrafter"/>
</dbReference>
<dbReference type="SMART" id="SM00730">
    <property type="entry name" value="PSN"/>
    <property type="match status" value="1"/>
</dbReference>
<dbReference type="InterPro" id="IPR003137">
    <property type="entry name" value="PA_domain"/>
</dbReference>
<dbReference type="InterPro" id="IPR007369">
    <property type="entry name" value="Peptidase_A22B_SPP"/>
</dbReference>
<evidence type="ECO:0000256" key="2">
    <source>
        <dbReference type="ARBA" id="ARBA00006859"/>
    </source>
</evidence>